<dbReference type="GO" id="GO:0003676">
    <property type="term" value="F:nucleic acid binding"/>
    <property type="evidence" value="ECO:0007669"/>
    <property type="project" value="InterPro"/>
</dbReference>
<organism evidence="2">
    <name type="scientific">marine sediment metagenome</name>
    <dbReference type="NCBI Taxonomy" id="412755"/>
    <lineage>
        <taxon>unclassified sequences</taxon>
        <taxon>metagenomes</taxon>
        <taxon>ecological metagenomes</taxon>
    </lineage>
</organism>
<gene>
    <name evidence="2" type="ORF">LCGC14_1437300</name>
</gene>
<comment type="caution">
    <text evidence="2">The sequence shown here is derived from an EMBL/GenBank/DDBJ whole genome shotgun (WGS) entry which is preliminary data.</text>
</comment>
<protein>
    <recommendedName>
        <fullName evidence="1">HNH nuclease domain-containing protein</fullName>
    </recommendedName>
</protein>
<accession>A0A0F9K811</accession>
<evidence type="ECO:0000313" key="2">
    <source>
        <dbReference type="EMBL" id="KKM70781.1"/>
    </source>
</evidence>
<sequence length="207" mass="24951">MARELKDIELSEVHKHKSHKDGLCSRCKMCAKQHYEKNRAVLLIYKRKYHEKNRERELAYNKQYRKDNHTKRARYVKDYCKRHPEWSKAQGRKNYHNHKQECLLRVSKYKKKHRSRYNELSRLYVMKRKSLPCTLTGKEWQHILFEHDYCCYYCGCILFGKAIHREHKIPASRGGGYTRENIVPSCVSCNVCKHTLTDVEFLLRQTG</sequence>
<reference evidence="2" key="1">
    <citation type="journal article" date="2015" name="Nature">
        <title>Complex archaea that bridge the gap between prokaryotes and eukaryotes.</title>
        <authorList>
            <person name="Spang A."/>
            <person name="Saw J.H."/>
            <person name="Jorgensen S.L."/>
            <person name="Zaremba-Niedzwiedzka K."/>
            <person name="Martijn J."/>
            <person name="Lind A.E."/>
            <person name="van Eijk R."/>
            <person name="Schleper C."/>
            <person name="Guy L."/>
            <person name="Ettema T.J."/>
        </authorList>
    </citation>
    <scope>NUCLEOTIDE SEQUENCE</scope>
</reference>
<dbReference type="CDD" id="cd00085">
    <property type="entry name" value="HNHc"/>
    <property type="match status" value="1"/>
</dbReference>
<dbReference type="GO" id="GO:0004519">
    <property type="term" value="F:endonuclease activity"/>
    <property type="evidence" value="ECO:0007669"/>
    <property type="project" value="InterPro"/>
</dbReference>
<evidence type="ECO:0000259" key="1">
    <source>
        <dbReference type="SMART" id="SM00507"/>
    </source>
</evidence>
<name>A0A0F9K811_9ZZZZ</name>
<dbReference type="InterPro" id="IPR002711">
    <property type="entry name" value="HNH"/>
</dbReference>
<dbReference type="Gene3D" id="1.10.30.50">
    <property type="match status" value="1"/>
</dbReference>
<dbReference type="EMBL" id="LAZR01009752">
    <property type="protein sequence ID" value="KKM70781.1"/>
    <property type="molecule type" value="Genomic_DNA"/>
</dbReference>
<dbReference type="AlphaFoldDB" id="A0A0F9K811"/>
<dbReference type="SMART" id="SM00507">
    <property type="entry name" value="HNHc"/>
    <property type="match status" value="1"/>
</dbReference>
<dbReference type="GO" id="GO:0008270">
    <property type="term" value="F:zinc ion binding"/>
    <property type="evidence" value="ECO:0007669"/>
    <property type="project" value="InterPro"/>
</dbReference>
<dbReference type="InterPro" id="IPR003615">
    <property type="entry name" value="HNH_nuc"/>
</dbReference>
<dbReference type="Pfam" id="PF01844">
    <property type="entry name" value="HNH"/>
    <property type="match status" value="1"/>
</dbReference>
<feature type="domain" description="HNH nuclease" evidence="1">
    <location>
        <begin position="138"/>
        <end position="191"/>
    </location>
</feature>
<proteinExistence type="predicted"/>